<keyword evidence="4" id="KW-0378">Hydrolase</keyword>
<feature type="domain" description="HTH myb-type" evidence="12">
    <location>
        <begin position="57"/>
        <end position="111"/>
    </location>
</feature>
<dbReference type="Pfam" id="PF13976">
    <property type="entry name" value="gag_pre-integrs"/>
    <property type="match status" value="1"/>
</dbReference>
<dbReference type="InterPro" id="IPR026960">
    <property type="entry name" value="RVT-Znf"/>
</dbReference>
<keyword evidence="2" id="KW-0479">Metal-binding</keyword>
<dbReference type="SMART" id="SM00717">
    <property type="entry name" value="SANT"/>
    <property type="match status" value="2"/>
</dbReference>
<dbReference type="Gene3D" id="3.30.420.10">
    <property type="entry name" value="Ribonuclease H-like superfamily/Ribonuclease H"/>
    <property type="match status" value="1"/>
</dbReference>
<accession>A0A6A3AP43</accession>
<dbReference type="CDD" id="cd09272">
    <property type="entry name" value="RNase_HI_RT_Ty1"/>
    <property type="match status" value="1"/>
</dbReference>
<dbReference type="InterPro" id="IPR043502">
    <property type="entry name" value="DNA/RNA_pol_sf"/>
</dbReference>
<reference evidence="13" key="1">
    <citation type="submission" date="2019-09" db="EMBL/GenBank/DDBJ databases">
        <title>Draft genome information of white flower Hibiscus syriacus.</title>
        <authorList>
            <person name="Kim Y.-M."/>
        </authorList>
    </citation>
    <scope>NUCLEOTIDE SEQUENCE [LARGE SCALE GENOMIC DNA]</scope>
    <source>
        <strain evidence="13">YM2019G1</strain>
    </source>
</reference>
<protein>
    <submittedName>
        <fullName evidence="13">MYB21</fullName>
    </submittedName>
</protein>
<dbReference type="InterPro" id="IPR036875">
    <property type="entry name" value="Znf_CCHC_sf"/>
</dbReference>
<evidence type="ECO:0000256" key="7">
    <source>
        <dbReference type="PROSITE-ProRule" id="PRU00047"/>
    </source>
</evidence>
<evidence type="ECO:0000313" key="13">
    <source>
        <dbReference type="EMBL" id="KAE8706380.1"/>
    </source>
</evidence>
<dbReference type="InterPro" id="IPR001584">
    <property type="entry name" value="Integrase_cat-core"/>
</dbReference>
<dbReference type="PROSITE" id="PS51294">
    <property type="entry name" value="HTH_MYB"/>
    <property type="match status" value="2"/>
</dbReference>
<dbReference type="InterPro" id="IPR057670">
    <property type="entry name" value="SH3_retrovirus"/>
</dbReference>
<feature type="region of interest" description="Disordered" evidence="8">
    <location>
        <begin position="438"/>
        <end position="477"/>
    </location>
</feature>
<dbReference type="SUPFAM" id="SSF46689">
    <property type="entry name" value="Homeodomain-like"/>
    <property type="match status" value="1"/>
</dbReference>
<keyword evidence="14" id="KW-1185">Reference proteome</keyword>
<dbReference type="SUPFAM" id="SSF53098">
    <property type="entry name" value="Ribonuclease H-like"/>
    <property type="match status" value="1"/>
</dbReference>
<dbReference type="GO" id="GO:0008270">
    <property type="term" value="F:zinc ion binding"/>
    <property type="evidence" value="ECO:0007669"/>
    <property type="project" value="UniProtKB-KW"/>
</dbReference>
<dbReference type="Pfam" id="PF07727">
    <property type="entry name" value="RVT_2"/>
    <property type="match status" value="1"/>
</dbReference>
<dbReference type="SUPFAM" id="SSF56672">
    <property type="entry name" value="DNA/RNA polymerases"/>
    <property type="match status" value="1"/>
</dbReference>
<feature type="compositionally biased region" description="Low complexity" evidence="8">
    <location>
        <begin position="114"/>
        <end position="132"/>
    </location>
</feature>
<feature type="domain" description="Myb-like" evidence="9">
    <location>
        <begin position="4"/>
        <end position="56"/>
    </location>
</feature>
<dbReference type="SUPFAM" id="SSF57756">
    <property type="entry name" value="Retrovirus zinc finger-like domains"/>
    <property type="match status" value="1"/>
</dbReference>
<dbReference type="PANTHER" id="PTHR42648:SF28">
    <property type="entry name" value="TRANSPOSON-ENCODED PROTEIN WITH RIBONUCLEASE H-LIKE AND RETROVIRUS ZINC FINGER-LIKE DOMAINS"/>
    <property type="match status" value="1"/>
</dbReference>
<dbReference type="PROSITE" id="PS50994">
    <property type="entry name" value="INTEGRASE"/>
    <property type="match status" value="1"/>
</dbReference>
<feature type="domain" description="Myb-like" evidence="9">
    <location>
        <begin position="57"/>
        <end position="107"/>
    </location>
</feature>
<evidence type="ECO:0000256" key="3">
    <source>
        <dbReference type="ARBA" id="ARBA00022737"/>
    </source>
</evidence>
<comment type="caution">
    <text evidence="13">The sequence shown here is derived from an EMBL/GenBank/DDBJ whole genome shotgun (WGS) entry which is preliminary data.</text>
</comment>
<feature type="compositionally biased region" description="Polar residues" evidence="8">
    <location>
        <begin position="446"/>
        <end position="458"/>
    </location>
</feature>
<proteinExistence type="predicted"/>
<keyword evidence="5" id="KW-0238">DNA-binding</keyword>
<dbReference type="InterPro" id="IPR009057">
    <property type="entry name" value="Homeodomain-like_sf"/>
</dbReference>
<feature type="domain" description="Integrase catalytic" evidence="11">
    <location>
        <begin position="603"/>
        <end position="763"/>
    </location>
</feature>
<evidence type="ECO:0000256" key="2">
    <source>
        <dbReference type="ARBA" id="ARBA00022723"/>
    </source>
</evidence>
<dbReference type="InterPro" id="IPR025724">
    <property type="entry name" value="GAG-pre-integrase_dom"/>
</dbReference>
<evidence type="ECO:0000313" key="14">
    <source>
        <dbReference type="Proteomes" id="UP000436088"/>
    </source>
</evidence>
<evidence type="ECO:0000256" key="1">
    <source>
        <dbReference type="ARBA" id="ARBA00004123"/>
    </source>
</evidence>
<name>A0A6A3AP43_HIBSY</name>
<dbReference type="InterPro" id="IPR013103">
    <property type="entry name" value="RVT_2"/>
</dbReference>
<evidence type="ECO:0000259" key="12">
    <source>
        <dbReference type="PROSITE" id="PS51294"/>
    </source>
</evidence>
<dbReference type="GO" id="GO:0003677">
    <property type="term" value="F:DNA binding"/>
    <property type="evidence" value="ECO:0007669"/>
    <property type="project" value="UniProtKB-KW"/>
</dbReference>
<dbReference type="EMBL" id="VEPZ02000970">
    <property type="protein sequence ID" value="KAE8706380.1"/>
    <property type="molecule type" value="Genomic_DNA"/>
</dbReference>
<dbReference type="InterPro" id="IPR039537">
    <property type="entry name" value="Retrotran_Ty1/copia-like"/>
</dbReference>
<dbReference type="InterPro" id="IPR017930">
    <property type="entry name" value="Myb_dom"/>
</dbReference>
<dbReference type="PROSITE" id="PS50158">
    <property type="entry name" value="ZF_CCHC"/>
    <property type="match status" value="1"/>
</dbReference>
<dbReference type="PROSITE" id="PS50090">
    <property type="entry name" value="MYB_LIKE"/>
    <property type="match status" value="2"/>
</dbReference>
<feature type="compositionally biased region" description="Basic and acidic residues" evidence="8">
    <location>
        <begin position="460"/>
        <end position="469"/>
    </location>
</feature>
<dbReference type="Pfam" id="PF00098">
    <property type="entry name" value="zf-CCHC"/>
    <property type="match status" value="1"/>
</dbReference>
<dbReference type="Proteomes" id="UP000436088">
    <property type="component" value="Unassembled WGS sequence"/>
</dbReference>
<dbReference type="Pfam" id="PF13966">
    <property type="entry name" value="zf-RVT"/>
    <property type="match status" value="1"/>
</dbReference>
<dbReference type="Pfam" id="PF13921">
    <property type="entry name" value="Myb_DNA-bind_6"/>
    <property type="match status" value="1"/>
</dbReference>
<keyword evidence="7" id="KW-0862">Zinc</keyword>
<evidence type="ECO:0000256" key="5">
    <source>
        <dbReference type="ARBA" id="ARBA00023125"/>
    </source>
</evidence>
<dbReference type="Gene3D" id="4.10.60.10">
    <property type="entry name" value="Zinc finger, CCHC-type"/>
    <property type="match status" value="1"/>
</dbReference>
<dbReference type="FunFam" id="1.10.10.60:FF:000001">
    <property type="entry name" value="MYB-related transcription factor"/>
    <property type="match status" value="1"/>
</dbReference>
<dbReference type="GO" id="GO:0016787">
    <property type="term" value="F:hydrolase activity"/>
    <property type="evidence" value="ECO:0007669"/>
    <property type="project" value="UniProtKB-KW"/>
</dbReference>
<dbReference type="SMART" id="SM00343">
    <property type="entry name" value="ZnF_C2HC"/>
    <property type="match status" value="1"/>
</dbReference>
<evidence type="ECO:0000259" key="11">
    <source>
        <dbReference type="PROSITE" id="PS50994"/>
    </source>
</evidence>
<dbReference type="InterPro" id="IPR012337">
    <property type="entry name" value="RNaseH-like_sf"/>
</dbReference>
<keyword evidence="7" id="KW-0863">Zinc-finger</keyword>
<dbReference type="CDD" id="cd00167">
    <property type="entry name" value="SANT"/>
    <property type="match status" value="2"/>
</dbReference>
<evidence type="ECO:0000256" key="8">
    <source>
        <dbReference type="SAM" id="MobiDB-lite"/>
    </source>
</evidence>
<gene>
    <name evidence="13" type="ORF">F3Y22_tig00110393pilonHSYRG00030</name>
</gene>
<evidence type="ECO:0000259" key="10">
    <source>
        <dbReference type="PROSITE" id="PS50158"/>
    </source>
</evidence>
<dbReference type="GO" id="GO:0015074">
    <property type="term" value="P:DNA integration"/>
    <property type="evidence" value="ECO:0007669"/>
    <property type="project" value="InterPro"/>
</dbReference>
<evidence type="ECO:0000256" key="6">
    <source>
        <dbReference type="ARBA" id="ARBA00023242"/>
    </source>
</evidence>
<feature type="domain" description="CCHC-type" evidence="10">
    <location>
        <begin position="483"/>
        <end position="497"/>
    </location>
</feature>
<keyword evidence="6" id="KW-0539">Nucleus</keyword>
<evidence type="ECO:0000256" key="4">
    <source>
        <dbReference type="ARBA" id="ARBA00022801"/>
    </source>
</evidence>
<organism evidence="13 14">
    <name type="scientific">Hibiscus syriacus</name>
    <name type="common">Rose of Sharon</name>
    <dbReference type="NCBI Taxonomy" id="106335"/>
    <lineage>
        <taxon>Eukaryota</taxon>
        <taxon>Viridiplantae</taxon>
        <taxon>Streptophyta</taxon>
        <taxon>Embryophyta</taxon>
        <taxon>Tracheophyta</taxon>
        <taxon>Spermatophyta</taxon>
        <taxon>Magnoliopsida</taxon>
        <taxon>eudicotyledons</taxon>
        <taxon>Gunneridae</taxon>
        <taxon>Pentapetalae</taxon>
        <taxon>rosids</taxon>
        <taxon>malvids</taxon>
        <taxon>Malvales</taxon>
        <taxon>Malvaceae</taxon>
        <taxon>Malvoideae</taxon>
        <taxon>Hibiscus</taxon>
    </lineage>
</organism>
<sequence>MVRQPFVKKGTWTSDEDQKLIAYIMRYGIWNWNEMPRFAGLRRSGKSCRLRWMNYLRPNIRRGNFSREEEETIIHLQRELGNRWSAIAARLPHRTDNDIKNYWNSRLKKSVVVENSKSSSSETTKTSSSIEENSPDAESSSLLNIPTMADFPKPSTYSNTLYSSENGYSMRETVVSSENYWEILSFIEQPLIAQGFEFDCEASATAENSSSEADSSALLIIPTMTDFAEPSAYSTTFSPSGCHQIVEVDNTNSMRENFVSSGNYWEIPCFLEQPLTAQGFDCEALCNIVFDADSSNLPNIPTMANFPEAAASTSTSSPSGCHQTVELENTYTMTETFVSSENYREIISKTVACPQVLSFGWRAVHEALPVGRQLFLAGLTPGNCVFCGALEETVSHALRDCSALPSELLDFLLSFRVIVPHRLDLGWTVVLQEENRRKNKEDRKVNLQQAETLTTMRGISTERDQSSSHKHDRSKSRSKKNLKCYNCGKKGHLKKDCWSLNKNSNPQGNTANTSDDGDVLCCEASTTVEGVLWSACGDESSDSAMLWHQKLGHMSEQGMKVLVEKKLLPGLTNVSLTLCEHCITSKQHRLKFNTSNSRGKSVLELVHSDVWQAPVTSLGEEKYFVSFIDDYSRRCWVYPIKKKSDVFSTFKNFKAWVELDYGNKIKCFRTNNGGEYTSEEFDEFCRKEGIKKQFTVANTPQQNGVAERINRTLLERTRAMLSDKGLEKSFWAEAVNTACYLVNRAPSTAIELKTPMEMWTEISKLDPKSRKCKFLGYADGVKGYRLWDLTARKVIISRDVIFVEDKLQRKEDDDSAEKSETTQIHVAKASPGTWKINVDGTCPTVVRTPAVGIVVQNSEGVAVASRALPISIPRVANLIEAHTLSHGTDVSFEVNPRGGASLFLVPGARRICDGYSQVATGVRPEVQKSSCAPVCEADTFVNVEVGVPGLVVDQTGDNVGPNASKSSDRLSAVVQDHTEQQGASLVAEPIPSSSASRNFEDGPTLHPFRNGHPMVTRIFAEYDALVKNDTLVLEPLPVGRTTVECKWLFKVKYHADGSVSSLRQVDVNNTFFNGDFGEEVYMVQPPGFERVANDGSRLVCRLKKVLYGLRQAPHMWYSKLRHFLLEFGFHGTSADASLFIRRDGGGHTFILVYVVDIIITGESHNAIDDVVWLLGQKFSLKDLGELGSKPVPTPMVVSPKLTCDAGKLLADALMYRSAVMALLYLSLVFRSSSSSEACCVTVFVDVDWASNVDDRRSVFGSCVFLGLWVKSLLTDMGESVSTTPVVWSDNTSAIAMSANPIFHAHSKQIELDLHFVQEKVARGAVQVTYVPANHQVADGTKPLPKSAHVLFRQKVQVADAGKETAERDGENVEA</sequence>
<dbReference type="InterPro" id="IPR001878">
    <property type="entry name" value="Znf_CCHC"/>
</dbReference>
<dbReference type="InterPro" id="IPR036397">
    <property type="entry name" value="RNaseH_sf"/>
</dbReference>
<dbReference type="GO" id="GO:0005634">
    <property type="term" value="C:nucleus"/>
    <property type="evidence" value="ECO:0007669"/>
    <property type="project" value="UniProtKB-SubCell"/>
</dbReference>
<keyword evidence="3" id="KW-0677">Repeat</keyword>
<comment type="subcellular location">
    <subcellularLocation>
        <location evidence="1">Nucleus</location>
    </subcellularLocation>
</comment>
<dbReference type="Pfam" id="PF25597">
    <property type="entry name" value="SH3_retrovirus"/>
    <property type="match status" value="1"/>
</dbReference>
<feature type="domain" description="HTH myb-type" evidence="12">
    <location>
        <begin position="4"/>
        <end position="56"/>
    </location>
</feature>
<feature type="region of interest" description="Disordered" evidence="8">
    <location>
        <begin position="114"/>
        <end position="143"/>
    </location>
</feature>
<evidence type="ECO:0000259" key="9">
    <source>
        <dbReference type="PROSITE" id="PS50090"/>
    </source>
</evidence>
<dbReference type="InterPro" id="IPR001005">
    <property type="entry name" value="SANT/Myb"/>
</dbReference>
<dbReference type="PANTHER" id="PTHR42648">
    <property type="entry name" value="TRANSPOSASE, PUTATIVE-RELATED"/>
    <property type="match status" value="1"/>
</dbReference>
<dbReference type="Pfam" id="PF00665">
    <property type="entry name" value="rve"/>
    <property type="match status" value="1"/>
</dbReference>
<dbReference type="Gene3D" id="1.10.10.60">
    <property type="entry name" value="Homeodomain-like"/>
    <property type="match status" value="2"/>
</dbReference>